<dbReference type="Proteomes" id="UP000464262">
    <property type="component" value="Chromosome 1"/>
</dbReference>
<evidence type="ECO:0000256" key="1">
    <source>
        <dbReference type="SAM" id="Phobius"/>
    </source>
</evidence>
<sequence>MWPLVVSATFGALLGEFSGIAMGGLFGSIVITLVVSQCLTLRAQASQTPSFLPSKMELPKGSITLIQLILGLSVGSIASFQTIADNVSVPVVTGLILCLCCQISLGFIWLNRAEKWSVSDSIMGAIPGALSALLSMSGRYQSPSAKVVFAHSVRLVLLVLLAAFISTQYAADLTTFDNNLNIFRASDFFWLCIVATLSIGCGWALDKIALPAPYLTGSLITTITFHSLFNHIAIVVPSILIDVSTTILGAVIGLKLSAVKMSEAWRYARAGILVTTISLSVTIAASYITSIALDMNWAVLLIAWVPGNVEAMTTIALAFSLQPSFVMINHVIRLFILNLTPIVLGQINPSDSPNTM</sequence>
<dbReference type="Pfam" id="PF05145">
    <property type="entry name" value="AbrB"/>
    <property type="match status" value="1"/>
</dbReference>
<reference evidence="2 3" key="1">
    <citation type="submission" date="2020-01" db="EMBL/GenBank/DDBJ databases">
        <title>Whole genome and functional gene identification of agarase of Vibrio HN897.</title>
        <authorList>
            <person name="Liu Y."/>
            <person name="Zhao Z."/>
        </authorList>
    </citation>
    <scope>NUCLEOTIDE SEQUENCE [LARGE SCALE GENOMIC DNA]</scope>
    <source>
        <strain evidence="2 3">HN897</strain>
    </source>
</reference>
<feature type="transmembrane region" description="Helical" evidence="1">
    <location>
        <begin position="297"/>
        <end position="319"/>
    </location>
</feature>
<dbReference type="GO" id="GO:0010468">
    <property type="term" value="P:regulation of gene expression"/>
    <property type="evidence" value="ECO:0007669"/>
    <property type="project" value="InterPro"/>
</dbReference>
<evidence type="ECO:0000313" key="3">
    <source>
        <dbReference type="Proteomes" id="UP000464262"/>
    </source>
</evidence>
<keyword evidence="1" id="KW-0812">Transmembrane</keyword>
<feature type="transmembrane region" description="Helical" evidence="1">
    <location>
        <begin position="270"/>
        <end position="291"/>
    </location>
</feature>
<protein>
    <submittedName>
        <fullName evidence="2">AbrB family transcriptional regulator</fullName>
    </submittedName>
</protein>
<keyword evidence="1" id="KW-0472">Membrane</keyword>
<dbReference type="GO" id="GO:0016020">
    <property type="term" value="C:membrane"/>
    <property type="evidence" value="ECO:0007669"/>
    <property type="project" value="InterPro"/>
</dbReference>
<dbReference type="RefSeq" id="WP_164648118.1">
    <property type="nucleotide sequence ID" value="NZ_CP047475.1"/>
</dbReference>
<keyword evidence="3" id="KW-1185">Reference proteome</keyword>
<proteinExistence type="predicted"/>
<dbReference type="PANTHER" id="PTHR38457:SF1">
    <property type="entry name" value="REGULATOR ABRB-RELATED"/>
    <property type="match status" value="1"/>
</dbReference>
<dbReference type="InterPro" id="IPR007820">
    <property type="entry name" value="AbrB_fam"/>
</dbReference>
<name>A0A7Z2YDP0_9VIBR</name>
<keyword evidence="1" id="KW-1133">Transmembrane helix</keyword>
<evidence type="ECO:0000313" key="2">
    <source>
        <dbReference type="EMBL" id="QIA63215.1"/>
    </source>
</evidence>
<dbReference type="EMBL" id="CP047475">
    <property type="protein sequence ID" value="QIA63215.1"/>
    <property type="molecule type" value="Genomic_DNA"/>
</dbReference>
<feature type="transmembrane region" description="Helical" evidence="1">
    <location>
        <begin position="147"/>
        <end position="167"/>
    </location>
</feature>
<feature type="transmembrane region" description="Helical" evidence="1">
    <location>
        <begin position="188"/>
        <end position="205"/>
    </location>
</feature>
<dbReference type="KEGG" id="vas:GT360_06670"/>
<feature type="transmembrane region" description="Helical" evidence="1">
    <location>
        <begin position="89"/>
        <end position="110"/>
    </location>
</feature>
<feature type="transmembrane region" description="Helical" evidence="1">
    <location>
        <begin position="20"/>
        <end position="41"/>
    </location>
</feature>
<dbReference type="AlphaFoldDB" id="A0A7Z2YDP0"/>
<feature type="transmembrane region" description="Helical" evidence="1">
    <location>
        <begin position="62"/>
        <end position="83"/>
    </location>
</feature>
<organism evidence="2 3">
    <name type="scientific">Vibrio astriarenae</name>
    <dbReference type="NCBI Taxonomy" id="1481923"/>
    <lineage>
        <taxon>Bacteria</taxon>
        <taxon>Pseudomonadati</taxon>
        <taxon>Pseudomonadota</taxon>
        <taxon>Gammaproteobacteria</taxon>
        <taxon>Vibrionales</taxon>
        <taxon>Vibrionaceae</taxon>
        <taxon>Vibrio</taxon>
    </lineage>
</organism>
<feature type="transmembrane region" description="Helical" evidence="1">
    <location>
        <begin position="122"/>
        <end position="141"/>
    </location>
</feature>
<dbReference type="PANTHER" id="PTHR38457">
    <property type="entry name" value="REGULATOR ABRB-RELATED"/>
    <property type="match status" value="1"/>
</dbReference>
<accession>A0A7Z2YDP0</accession>
<gene>
    <name evidence="2" type="ORF">GT360_06670</name>
</gene>
<feature type="transmembrane region" description="Helical" evidence="1">
    <location>
        <begin position="232"/>
        <end position="258"/>
    </location>
</feature>